<reference evidence="8 9" key="1">
    <citation type="journal article" date="2016" name="Nat. Commun.">
        <title>Thousands of microbial genomes shed light on interconnected biogeochemical processes in an aquifer system.</title>
        <authorList>
            <person name="Anantharaman K."/>
            <person name="Brown C.T."/>
            <person name="Hug L.A."/>
            <person name="Sharon I."/>
            <person name="Castelle C.J."/>
            <person name="Probst A.J."/>
            <person name="Thomas B.C."/>
            <person name="Singh A."/>
            <person name="Wilkins M.J."/>
            <person name="Karaoz U."/>
            <person name="Brodie E.L."/>
            <person name="Williams K.H."/>
            <person name="Hubbard S.S."/>
            <person name="Banfield J.F."/>
        </authorList>
    </citation>
    <scope>NUCLEOTIDE SEQUENCE [LARGE SCALE GENOMIC DNA]</scope>
</reference>
<dbReference type="InterPro" id="IPR012302">
    <property type="entry name" value="Malic_NAD-bd"/>
</dbReference>
<dbReference type="InterPro" id="IPR037062">
    <property type="entry name" value="Malic_N_dom_sf"/>
</dbReference>
<name>A0A1F7VF69_9BACT</name>
<dbReference type="InterPro" id="IPR045213">
    <property type="entry name" value="Malic_NAD-bd_bact_type"/>
</dbReference>
<dbReference type="PANTHER" id="PTHR43237:SF4">
    <property type="entry name" value="NADP-DEPENDENT MALIC ENZYME"/>
    <property type="match status" value="1"/>
</dbReference>
<dbReference type="InterPro" id="IPR012301">
    <property type="entry name" value="Malic_N_dom"/>
</dbReference>
<keyword evidence="5" id="KW-0479">Metal-binding</keyword>
<comment type="caution">
    <text evidence="8">The sequence shown here is derived from an EMBL/GenBank/DDBJ whole genome shotgun (WGS) entry which is preliminary data.</text>
</comment>
<proteinExistence type="inferred from homology"/>
<feature type="active site" description="Proton acceptor" evidence="3">
    <location>
        <position position="91"/>
    </location>
</feature>
<keyword evidence="2" id="KW-0560">Oxidoreductase</keyword>
<dbReference type="InterPro" id="IPR051674">
    <property type="entry name" value="Malate_Decarboxylase"/>
</dbReference>
<dbReference type="Pfam" id="PF03949">
    <property type="entry name" value="Malic_M"/>
    <property type="match status" value="1"/>
</dbReference>
<evidence type="ECO:0000313" key="9">
    <source>
        <dbReference type="Proteomes" id="UP000177574"/>
    </source>
</evidence>
<dbReference type="InterPro" id="IPR036291">
    <property type="entry name" value="NAD(P)-bd_dom_sf"/>
</dbReference>
<dbReference type="Gene3D" id="3.40.50.720">
    <property type="entry name" value="NAD(P)-binding Rossmann-like Domain"/>
    <property type="match status" value="1"/>
</dbReference>
<dbReference type="EMBL" id="MGET01000048">
    <property type="protein sequence ID" value="OGL89202.1"/>
    <property type="molecule type" value="Genomic_DNA"/>
</dbReference>
<feature type="domain" description="Malic enzyme N-terminal" evidence="7">
    <location>
        <begin position="15"/>
        <end position="148"/>
    </location>
</feature>
<protein>
    <submittedName>
        <fullName evidence="8">Malate dehydrogenase</fullName>
    </submittedName>
</protein>
<dbReference type="SMART" id="SM00919">
    <property type="entry name" value="Malic_M"/>
    <property type="match status" value="1"/>
</dbReference>
<evidence type="ECO:0000256" key="2">
    <source>
        <dbReference type="ARBA" id="ARBA00023002"/>
    </source>
</evidence>
<dbReference type="Proteomes" id="UP000177574">
    <property type="component" value="Unassembled WGS sequence"/>
</dbReference>
<dbReference type="GO" id="GO:0016616">
    <property type="term" value="F:oxidoreductase activity, acting on the CH-OH group of donors, NAD or NADP as acceptor"/>
    <property type="evidence" value="ECO:0007669"/>
    <property type="project" value="InterPro"/>
</dbReference>
<dbReference type="CDD" id="cd05311">
    <property type="entry name" value="NAD_bind_2_malic_enz"/>
    <property type="match status" value="1"/>
</dbReference>
<comment type="cofactor">
    <cofactor evidence="5">
        <name>Mg(2+)</name>
        <dbReference type="ChEBI" id="CHEBI:18420"/>
    </cofactor>
    <cofactor evidence="5">
        <name>Mn(2+)</name>
        <dbReference type="ChEBI" id="CHEBI:29035"/>
    </cofactor>
    <text evidence="5">Divalent metal cations. Prefers magnesium or manganese.</text>
</comment>
<dbReference type="GO" id="GO:0046872">
    <property type="term" value="F:metal ion binding"/>
    <property type="evidence" value="ECO:0007669"/>
    <property type="project" value="UniProtKB-KW"/>
</dbReference>
<evidence type="ECO:0000256" key="5">
    <source>
        <dbReference type="PIRSR" id="PIRSR000106-3"/>
    </source>
</evidence>
<dbReference type="InterPro" id="IPR001891">
    <property type="entry name" value="Malic_OxRdtase"/>
</dbReference>
<feature type="binding site" evidence="4">
    <location>
        <position position="314"/>
    </location>
    <ligand>
        <name>(S)-malate</name>
        <dbReference type="ChEBI" id="CHEBI:15589"/>
    </ligand>
</feature>
<evidence type="ECO:0000256" key="1">
    <source>
        <dbReference type="ARBA" id="ARBA00008785"/>
    </source>
</evidence>
<dbReference type="Pfam" id="PF00390">
    <property type="entry name" value="malic"/>
    <property type="match status" value="1"/>
</dbReference>
<organism evidence="8 9">
    <name type="scientific">Candidatus Uhrbacteria bacterium RIFCSPLOWO2_02_FULL_53_10</name>
    <dbReference type="NCBI Taxonomy" id="1802411"/>
    <lineage>
        <taxon>Bacteria</taxon>
        <taxon>Candidatus Uhriibacteriota</taxon>
    </lineage>
</organism>
<accession>A0A1F7VF69</accession>
<feature type="binding site" evidence="4">
    <location>
        <position position="284"/>
    </location>
    <ligand>
        <name>(S)-malate</name>
        <dbReference type="ChEBI" id="CHEBI:15589"/>
    </ligand>
</feature>
<dbReference type="AlphaFoldDB" id="A0A1F7VF69"/>
<evidence type="ECO:0000313" key="8">
    <source>
        <dbReference type="EMBL" id="OGL89202.1"/>
    </source>
</evidence>
<comment type="similarity">
    <text evidence="1">Belongs to the malic enzymes family.</text>
</comment>
<feature type="active site" description="Proton donor" evidence="3">
    <location>
        <position position="36"/>
    </location>
</feature>
<dbReference type="SUPFAM" id="SSF51735">
    <property type="entry name" value="NAD(P)-binding Rossmann-fold domains"/>
    <property type="match status" value="1"/>
</dbReference>
<dbReference type="PIRSF" id="PIRSF000106">
    <property type="entry name" value="ME"/>
    <property type="match status" value="1"/>
</dbReference>
<evidence type="ECO:0000259" key="7">
    <source>
        <dbReference type="SMART" id="SM01274"/>
    </source>
</evidence>
<feature type="binding site" evidence="5">
    <location>
        <position position="159"/>
    </location>
    <ligand>
        <name>a divalent metal cation</name>
        <dbReference type="ChEBI" id="CHEBI:60240"/>
    </ligand>
</feature>
<feature type="binding site" evidence="5">
    <location>
        <position position="134"/>
    </location>
    <ligand>
        <name>a divalent metal cation</name>
        <dbReference type="ChEBI" id="CHEBI:60240"/>
    </ligand>
</feature>
<sequence>MDSNELAMREHVRFRGKLQTAVPFALDSREALSWAYTPGVAEPCRVIAKDPERVYDLTIKGHTVAVVTDGSAVLGLGNIGPEASLPVMEGKCALFKAFGDLDAFPIALNTLDVDEIVETVKRISTVFGGVNLEDISAPRCFEVERQLVEELDIPVMHDDQHGTAVVIMAGLTNALKVVGKEMSNIRVAMSGAGAAGLAVAHLLHALGVPEIAVVDSRGILVSDREDMNAYKKEVAVYNVSKRRGGLSEAMRGADVFIGVSAPGIVSGDMVASMAKDAIIFAMANPLPEIMPEVALTAGARVVATGRSDFPNQVNNVLAFPGIFKGAMGVRARRITSEMKVAAATALAGLVESPSAERIIPDPFTPRLADTVAKAVADAWKS</sequence>
<gene>
    <name evidence="8" type="ORF">A3I45_01170</name>
</gene>
<dbReference type="SMART" id="SM01274">
    <property type="entry name" value="malic"/>
    <property type="match status" value="1"/>
</dbReference>
<feature type="binding site" evidence="5">
    <location>
        <position position="133"/>
    </location>
    <ligand>
        <name>a divalent metal cation</name>
        <dbReference type="ChEBI" id="CHEBI:60240"/>
    </ligand>
</feature>
<dbReference type="FunFam" id="3.40.50.720:FF:000095">
    <property type="entry name" value="NADP-dependent malic enzyme"/>
    <property type="match status" value="1"/>
</dbReference>
<dbReference type="InterPro" id="IPR046346">
    <property type="entry name" value="Aminoacid_DH-like_N_sf"/>
</dbReference>
<evidence type="ECO:0000259" key="6">
    <source>
        <dbReference type="SMART" id="SM00919"/>
    </source>
</evidence>
<dbReference type="GO" id="GO:0004470">
    <property type="term" value="F:malic enzyme activity"/>
    <property type="evidence" value="ECO:0007669"/>
    <property type="project" value="InterPro"/>
</dbReference>
<dbReference type="PANTHER" id="PTHR43237">
    <property type="entry name" value="NADP-DEPENDENT MALIC ENZYME"/>
    <property type="match status" value="1"/>
</dbReference>
<evidence type="ECO:0000256" key="3">
    <source>
        <dbReference type="PIRSR" id="PIRSR000106-1"/>
    </source>
</evidence>
<evidence type="ECO:0000256" key="4">
    <source>
        <dbReference type="PIRSR" id="PIRSR000106-2"/>
    </source>
</evidence>
<dbReference type="SUPFAM" id="SSF53223">
    <property type="entry name" value="Aminoacid dehydrogenase-like, N-terminal domain"/>
    <property type="match status" value="1"/>
</dbReference>
<dbReference type="GO" id="GO:0051287">
    <property type="term" value="F:NAD binding"/>
    <property type="evidence" value="ECO:0007669"/>
    <property type="project" value="InterPro"/>
</dbReference>
<feature type="domain" description="Malic enzyme NAD-binding" evidence="6">
    <location>
        <begin position="160"/>
        <end position="380"/>
    </location>
</feature>
<dbReference type="Gene3D" id="3.40.50.10380">
    <property type="entry name" value="Malic enzyme, N-terminal domain"/>
    <property type="match status" value="1"/>
</dbReference>